<dbReference type="KEGG" id="mpp:MICPUCDRAFT_38626"/>
<dbReference type="EMBL" id="GG663737">
    <property type="protein sequence ID" value="EEH58836.1"/>
    <property type="molecule type" value="Genomic_DNA"/>
</dbReference>
<dbReference type="eggNOG" id="ENOG502SU6T">
    <property type="taxonomic scope" value="Eukaryota"/>
</dbReference>
<dbReference type="GeneID" id="9682074"/>
<proteinExistence type="predicted"/>
<dbReference type="Proteomes" id="UP000001876">
    <property type="component" value="Unassembled WGS sequence"/>
</dbReference>
<name>C1MNY3_MICPC</name>
<feature type="compositionally biased region" description="Basic and acidic residues" evidence="1">
    <location>
        <begin position="217"/>
        <end position="244"/>
    </location>
</feature>
<dbReference type="PANTHER" id="PTHR28457">
    <property type="entry name" value="COILED-COIL DOMAIN-CONTAINING PROTEIN 189"/>
    <property type="match status" value="1"/>
</dbReference>
<dbReference type="OrthoDB" id="530909at2759"/>
<dbReference type="PANTHER" id="PTHR28457:SF4">
    <property type="entry name" value="CRAL-TRIO DOMAIN-CONTAINING PROTEIN"/>
    <property type="match status" value="1"/>
</dbReference>
<dbReference type="OMA" id="SWYNVAH"/>
<keyword evidence="3" id="KW-1185">Reference proteome</keyword>
<feature type="region of interest" description="Disordered" evidence="1">
    <location>
        <begin position="217"/>
        <end position="256"/>
    </location>
</feature>
<accession>C1MNY3</accession>
<dbReference type="AlphaFoldDB" id="C1MNY3"/>
<dbReference type="STRING" id="564608.C1MNY3"/>
<sequence length="298" mass="33011">MPPKKKEPEPEPEPEEEPEPEPFVPDVLTDESLDAFYATYYDSATDDPDAATAALATSLGIDDHLTDGRAGAKLDFIVNTLSFARDGGFSVAQTHALFDLALLLLKIAADDDVDFTAAEGYFKNRLVMNVSATPAEGKFTVDDVKVISAHFASGFFAHFKLFAFMYRRAQALEQHVTKVRVETAVRFPGLYLSLPEEEHEAKLVARAERAEAARVAKEEEEAAARAEEERARKEAEEEKRRAAEEAYANSKPKTLDEAVEHAVRTKMALEKAALESEYKAREEQLMEKISVLEAQLAG</sequence>
<reference evidence="2 3" key="1">
    <citation type="journal article" date="2009" name="Science">
        <title>Green evolution and dynamic adaptations revealed by genomes of the marine picoeukaryotes Micromonas.</title>
        <authorList>
            <person name="Worden A.Z."/>
            <person name="Lee J.H."/>
            <person name="Mock T."/>
            <person name="Rouze P."/>
            <person name="Simmons M.P."/>
            <person name="Aerts A.L."/>
            <person name="Allen A.E."/>
            <person name="Cuvelier M.L."/>
            <person name="Derelle E."/>
            <person name="Everett M.V."/>
            <person name="Foulon E."/>
            <person name="Grimwood J."/>
            <person name="Gundlach H."/>
            <person name="Henrissat B."/>
            <person name="Napoli C."/>
            <person name="McDonald S.M."/>
            <person name="Parker M.S."/>
            <person name="Rombauts S."/>
            <person name="Salamov A."/>
            <person name="Von Dassow P."/>
            <person name="Badger J.H."/>
            <person name="Coutinho P.M."/>
            <person name="Demir E."/>
            <person name="Dubchak I."/>
            <person name="Gentemann C."/>
            <person name="Eikrem W."/>
            <person name="Gready J.E."/>
            <person name="John U."/>
            <person name="Lanier W."/>
            <person name="Lindquist E.A."/>
            <person name="Lucas S."/>
            <person name="Mayer K.F."/>
            <person name="Moreau H."/>
            <person name="Not F."/>
            <person name="Otillar R."/>
            <person name="Panaud O."/>
            <person name="Pangilinan J."/>
            <person name="Paulsen I."/>
            <person name="Piegu B."/>
            <person name="Poliakov A."/>
            <person name="Robbens S."/>
            <person name="Schmutz J."/>
            <person name="Toulza E."/>
            <person name="Wyss T."/>
            <person name="Zelensky A."/>
            <person name="Zhou K."/>
            <person name="Armbrust E.V."/>
            <person name="Bhattacharya D."/>
            <person name="Goodenough U.W."/>
            <person name="Van de Peer Y."/>
            <person name="Grigoriev I.V."/>
        </authorList>
    </citation>
    <scope>NUCLEOTIDE SEQUENCE [LARGE SCALE GENOMIC DNA]</scope>
    <source>
        <strain evidence="2 3">CCMP1545</strain>
    </source>
</reference>
<dbReference type="InterPro" id="IPR032727">
    <property type="entry name" value="CLAMP"/>
</dbReference>
<organism evidence="3">
    <name type="scientific">Micromonas pusilla (strain CCMP1545)</name>
    <name type="common">Picoplanktonic green alga</name>
    <dbReference type="NCBI Taxonomy" id="564608"/>
    <lineage>
        <taxon>Eukaryota</taxon>
        <taxon>Viridiplantae</taxon>
        <taxon>Chlorophyta</taxon>
        <taxon>Mamiellophyceae</taxon>
        <taxon>Mamiellales</taxon>
        <taxon>Mamiellaceae</taxon>
        <taxon>Micromonas</taxon>
    </lineage>
</organism>
<dbReference type="Pfam" id="PF14769">
    <property type="entry name" value="CLAMP"/>
    <property type="match status" value="1"/>
</dbReference>
<feature type="region of interest" description="Disordered" evidence="1">
    <location>
        <begin position="1"/>
        <end position="26"/>
    </location>
</feature>
<evidence type="ECO:0000313" key="2">
    <source>
        <dbReference type="EMBL" id="EEH58836.1"/>
    </source>
</evidence>
<gene>
    <name evidence="2" type="ORF">MICPUCDRAFT_38626</name>
</gene>
<evidence type="ECO:0000256" key="1">
    <source>
        <dbReference type="SAM" id="MobiDB-lite"/>
    </source>
</evidence>
<protein>
    <submittedName>
        <fullName evidence="2">Predicted protein</fullName>
    </submittedName>
</protein>
<evidence type="ECO:0000313" key="3">
    <source>
        <dbReference type="Proteomes" id="UP000001876"/>
    </source>
</evidence>
<dbReference type="RefSeq" id="XP_003057191.1">
    <property type="nucleotide sequence ID" value="XM_003057145.1"/>
</dbReference>
<feature type="compositionally biased region" description="Acidic residues" evidence="1">
    <location>
        <begin position="10"/>
        <end position="20"/>
    </location>
</feature>